<feature type="compositionally biased region" description="Polar residues" evidence="1">
    <location>
        <begin position="33"/>
        <end position="48"/>
    </location>
</feature>
<accession>A0A6J4LTI7</accession>
<reference evidence="2" key="1">
    <citation type="submission" date="2020-02" db="EMBL/GenBank/DDBJ databases">
        <authorList>
            <person name="Meier V. D."/>
        </authorList>
    </citation>
    <scope>NUCLEOTIDE SEQUENCE</scope>
    <source>
        <strain evidence="2">AVDCRST_MAG34</strain>
    </source>
</reference>
<gene>
    <name evidence="2" type="ORF">AVDCRST_MAG34-942</name>
</gene>
<evidence type="ECO:0000313" key="2">
    <source>
        <dbReference type="EMBL" id="CAA9341059.1"/>
    </source>
</evidence>
<sequence>MSIPTLPPPDAALEDRIRATLHAVASTVRETSETSGTAAHGTGRTSARPTAHARRGRRLALVGGAVAVTTALAAAAVVNVGPEYVDELPPDHVIVSGEADGGRYWLVEMTRRVGCAEPPLGVELVIEEGNIIGQEWNSFGLGYGDVTGGGCDHDSSAALRDPARAYSGGAFSGDTFLVMYAVHPRVTALTVTFDDRDTATLPVHRVDGAGYTVFEVPSSADSYTVRLLSGDAPVPGSEQSREVPTP</sequence>
<protein>
    <submittedName>
        <fullName evidence="2">Uncharacterized protein</fullName>
    </submittedName>
</protein>
<feature type="region of interest" description="Disordered" evidence="1">
    <location>
        <begin position="26"/>
        <end position="54"/>
    </location>
</feature>
<proteinExistence type="predicted"/>
<evidence type="ECO:0000256" key="1">
    <source>
        <dbReference type="SAM" id="MobiDB-lite"/>
    </source>
</evidence>
<dbReference type="EMBL" id="CADCUI010000020">
    <property type="protein sequence ID" value="CAA9341059.1"/>
    <property type="molecule type" value="Genomic_DNA"/>
</dbReference>
<name>A0A6J4LTI7_9ACTN</name>
<dbReference type="AlphaFoldDB" id="A0A6J4LTI7"/>
<organism evidence="2">
    <name type="scientific">uncultured Nocardioidaceae bacterium</name>
    <dbReference type="NCBI Taxonomy" id="253824"/>
    <lineage>
        <taxon>Bacteria</taxon>
        <taxon>Bacillati</taxon>
        <taxon>Actinomycetota</taxon>
        <taxon>Actinomycetes</taxon>
        <taxon>Propionibacteriales</taxon>
        <taxon>Nocardioidaceae</taxon>
        <taxon>environmental samples</taxon>
    </lineage>
</organism>